<dbReference type="InterPro" id="IPR000719">
    <property type="entry name" value="Prot_kinase_dom"/>
</dbReference>
<dbReference type="SMR" id="A2FEV0"/>
<dbReference type="RefSeq" id="XP_001309484.1">
    <property type="nucleotide sequence ID" value="XM_001309483.1"/>
</dbReference>
<dbReference type="Gene3D" id="1.10.510.10">
    <property type="entry name" value="Transferase(Phosphotransferase) domain 1"/>
    <property type="match status" value="1"/>
</dbReference>
<evidence type="ECO:0000256" key="1">
    <source>
        <dbReference type="ARBA" id="ARBA00022741"/>
    </source>
</evidence>
<proteinExistence type="predicted"/>
<dbReference type="VEuPathDB" id="TrichDB:TVAG_041560"/>
<evidence type="ECO:0000313" key="6">
    <source>
        <dbReference type="Proteomes" id="UP000001542"/>
    </source>
</evidence>
<dbReference type="InterPro" id="IPR011009">
    <property type="entry name" value="Kinase-like_dom_sf"/>
</dbReference>
<dbReference type="GO" id="GO:0005524">
    <property type="term" value="F:ATP binding"/>
    <property type="evidence" value="ECO:0007669"/>
    <property type="project" value="UniProtKB-KW"/>
</dbReference>
<reference evidence="5" key="2">
    <citation type="journal article" date="2007" name="Science">
        <title>Draft genome sequence of the sexually transmitted pathogen Trichomonas vaginalis.</title>
        <authorList>
            <person name="Carlton J.M."/>
            <person name="Hirt R.P."/>
            <person name="Silva J.C."/>
            <person name="Delcher A.L."/>
            <person name="Schatz M."/>
            <person name="Zhao Q."/>
            <person name="Wortman J.R."/>
            <person name="Bidwell S.L."/>
            <person name="Alsmark U.C.M."/>
            <person name="Besteiro S."/>
            <person name="Sicheritz-Ponten T."/>
            <person name="Noel C.J."/>
            <person name="Dacks J.B."/>
            <person name="Foster P.G."/>
            <person name="Simillion C."/>
            <person name="Van de Peer Y."/>
            <person name="Miranda-Saavedra D."/>
            <person name="Barton G.J."/>
            <person name="Westrop G.D."/>
            <person name="Mueller S."/>
            <person name="Dessi D."/>
            <person name="Fiori P.L."/>
            <person name="Ren Q."/>
            <person name="Paulsen I."/>
            <person name="Zhang H."/>
            <person name="Bastida-Corcuera F.D."/>
            <person name="Simoes-Barbosa A."/>
            <person name="Brown M.T."/>
            <person name="Hayes R.D."/>
            <person name="Mukherjee M."/>
            <person name="Okumura C.Y."/>
            <person name="Schneider R."/>
            <person name="Smith A.J."/>
            <person name="Vanacova S."/>
            <person name="Villalvazo M."/>
            <person name="Haas B.J."/>
            <person name="Pertea M."/>
            <person name="Feldblyum T.V."/>
            <person name="Utterback T.R."/>
            <person name="Shu C.L."/>
            <person name="Osoegawa K."/>
            <person name="de Jong P.J."/>
            <person name="Hrdy I."/>
            <person name="Horvathova L."/>
            <person name="Zubacova Z."/>
            <person name="Dolezal P."/>
            <person name="Malik S.B."/>
            <person name="Logsdon J.M. Jr."/>
            <person name="Henze K."/>
            <person name="Gupta A."/>
            <person name="Wang C.C."/>
            <person name="Dunne R.L."/>
            <person name="Upcroft J.A."/>
            <person name="Upcroft P."/>
            <person name="White O."/>
            <person name="Salzberg S.L."/>
            <person name="Tang P."/>
            <person name="Chiu C.-H."/>
            <person name="Lee Y.-S."/>
            <person name="Embley T.M."/>
            <person name="Coombs G.H."/>
            <person name="Mottram J.C."/>
            <person name="Tachezy J."/>
            <person name="Fraser-Liggett C.M."/>
            <person name="Johnson P.J."/>
        </authorList>
    </citation>
    <scope>NUCLEOTIDE SEQUENCE [LARGE SCALE GENOMIC DNA]</scope>
    <source>
        <strain evidence="5">G3</strain>
    </source>
</reference>
<keyword evidence="1" id="KW-0547">Nucleotide-binding</keyword>
<gene>
    <name evidence="5" type="ORF">TVAG_041560</name>
</gene>
<dbReference type="KEGG" id="tva:4754328"/>
<dbReference type="AlphaFoldDB" id="A2FEV0"/>
<dbReference type="Proteomes" id="UP000001542">
    <property type="component" value="Unassembled WGS sequence"/>
</dbReference>
<name>A2FEV0_TRIV3</name>
<dbReference type="EMBL" id="DS113753">
    <property type="protein sequence ID" value="EAX96554.1"/>
    <property type="molecule type" value="Genomic_DNA"/>
</dbReference>
<dbReference type="Pfam" id="PF00069">
    <property type="entry name" value="Pkinase"/>
    <property type="match status" value="1"/>
</dbReference>
<dbReference type="PANTHER" id="PTHR24346:SF30">
    <property type="entry name" value="MATERNAL EMBRYONIC LEUCINE ZIPPER KINASE"/>
    <property type="match status" value="1"/>
</dbReference>
<dbReference type="SUPFAM" id="SSF56112">
    <property type="entry name" value="Protein kinase-like (PK-like)"/>
    <property type="match status" value="1"/>
</dbReference>
<keyword evidence="2" id="KW-0067">ATP-binding</keyword>
<dbReference type="FunFam" id="1.10.510.10:FF:001805">
    <property type="entry name" value="CAMK family protein kinase"/>
    <property type="match status" value="1"/>
</dbReference>
<dbReference type="VEuPathDB" id="TrichDB:TVAGG3_0702560"/>
<reference evidence="5" key="1">
    <citation type="submission" date="2006-10" db="EMBL/GenBank/DDBJ databases">
        <authorList>
            <person name="Amadeo P."/>
            <person name="Zhao Q."/>
            <person name="Wortman J."/>
            <person name="Fraser-Liggett C."/>
            <person name="Carlton J."/>
        </authorList>
    </citation>
    <scope>NUCLEOTIDE SEQUENCE</scope>
    <source>
        <strain evidence="5">G3</strain>
    </source>
</reference>
<dbReference type="PROSITE" id="PS50011">
    <property type="entry name" value="PROTEIN_KINASE_DOM"/>
    <property type="match status" value="1"/>
</dbReference>
<keyword evidence="5" id="KW-0418">Kinase</keyword>
<keyword evidence="5" id="KW-0808">Transferase</keyword>
<sequence>MEAPPKKVVEAPHRSKSEILRSVRQMLENDSDQMDNFQNLVAQPILEFLRVHEDQYKDWPGVWNLFTGFPSYFKFLKQIAREFSENCRDANITGPFTSWVQTIPRIISCYLGFFHDYHINNELFNQIRQSFEDFNSVCLNGEKEFGMLCKDYFKELLNFIPKLLKELQPMRFVIAPTANDFSQLENVVDQLQSAIQKSNASLNDDVPQKYDGYLFMKIKAHDFFGTVSEAFKPDTGDRYKAHIISKVSNRSQLYTDQIKIMLEATRKSPNINILKVVKMMEDELFYYVIFPFTEEMELSAILQRGGKLPEEAARPIFRQLMHAIQHLHSLGIVHGHITPQNIILYNGKIKLYDFSYCHFAKRGEKKGQILNSTAYACPDSLKGRVFDGTAADIWSAGVILFELLTGKPLFNAKNSDVLKNKVLRCTIVYPKEFSPSIIPLLRGILNPLPQERLTIEQILSHAWMKKIHEVTMKNLLAATPPVSPTVSPLATRPGSPFGKK</sequence>
<feature type="domain" description="Protein kinase" evidence="4">
    <location>
        <begin position="213"/>
        <end position="464"/>
    </location>
</feature>
<protein>
    <submittedName>
        <fullName evidence="5">CAMK family protein kinase</fullName>
    </submittedName>
</protein>
<dbReference type="InParanoid" id="A2FEV0"/>
<dbReference type="eggNOG" id="KOG0583">
    <property type="taxonomic scope" value="Eukaryota"/>
</dbReference>
<organism evidence="5 6">
    <name type="scientific">Trichomonas vaginalis (strain ATCC PRA-98 / G3)</name>
    <dbReference type="NCBI Taxonomy" id="412133"/>
    <lineage>
        <taxon>Eukaryota</taxon>
        <taxon>Metamonada</taxon>
        <taxon>Parabasalia</taxon>
        <taxon>Trichomonadida</taxon>
        <taxon>Trichomonadidae</taxon>
        <taxon>Trichomonas</taxon>
    </lineage>
</organism>
<accession>A2FEV0</accession>
<keyword evidence="6" id="KW-1185">Reference proteome</keyword>
<evidence type="ECO:0000313" key="5">
    <source>
        <dbReference type="EMBL" id="EAX96554.1"/>
    </source>
</evidence>
<evidence type="ECO:0000256" key="2">
    <source>
        <dbReference type="ARBA" id="ARBA00022840"/>
    </source>
</evidence>
<feature type="region of interest" description="Disordered" evidence="3">
    <location>
        <begin position="481"/>
        <end position="500"/>
    </location>
</feature>
<dbReference type="PANTHER" id="PTHR24346">
    <property type="entry name" value="MAP/MICROTUBULE AFFINITY-REGULATING KINASE"/>
    <property type="match status" value="1"/>
</dbReference>
<dbReference type="OrthoDB" id="10597991at2759"/>
<dbReference type="GO" id="GO:0004674">
    <property type="term" value="F:protein serine/threonine kinase activity"/>
    <property type="evidence" value="ECO:0000318"/>
    <property type="project" value="GO_Central"/>
</dbReference>
<evidence type="ECO:0000256" key="3">
    <source>
        <dbReference type="SAM" id="MobiDB-lite"/>
    </source>
</evidence>
<evidence type="ECO:0000259" key="4">
    <source>
        <dbReference type="PROSITE" id="PS50011"/>
    </source>
</evidence>